<proteinExistence type="predicted"/>
<dbReference type="EMBL" id="JACCCV010000002">
    <property type="protein sequence ID" value="NYF53571.1"/>
    <property type="molecule type" value="Genomic_DNA"/>
</dbReference>
<accession>A0A7Y9NQB6</accession>
<comment type="caution">
    <text evidence="1">The sequence shown here is derived from an EMBL/GenBank/DDBJ whole genome shotgun (WGS) entry which is preliminary data.</text>
</comment>
<organism evidence="1 2">
    <name type="scientific">Tunturiibacter lichenicola</name>
    <dbReference type="NCBI Taxonomy" id="2051959"/>
    <lineage>
        <taxon>Bacteria</taxon>
        <taxon>Pseudomonadati</taxon>
        <taxon>Acidobacteriota</taxon>
        <taxon>Terriglobia</taxon>
        <taxon>Terriglobales</taxon>
        <taxon>Acidobacteriaceae</taxon>
        <taxon>Tunturiibacter</taxon>
    </lineage>
</organism>
<name>A0A7Y9NQB6_9BACT</name>
<protein>
    <submittedName>
        <fullName evidence="1">Uncharacterized protein</fullName>
    </submittedName>
</protein>
<evidence type="ECO:0000313" key="2">
    <source>
        <dbReference type="Proteomes" id="UP000534186"/>
    </source>
</evidence>
<evidence type="ECO:0000313" key="1">
    <source>
        <dbReference type="EMBL" id="NYF53571.1"/>
    </source>
</evidence>
<dbReference type="AlphaFoldDB" id="A0A7Y9NQB6"/>
<dbReference type="Proteomes" id="UP000534186">
    <property type="component" value="Unassembled WGS sequence"/>
</dbReference>
<sequence length="238" mass="26806">MELSFAIIYQDTDEIPGGTAGAVRNEATTGEFINGGHWIKAGDTINRLNTLIDEGKIVGAHDLNIAIASSSTSRTLWTVRQMKNLVYSSLNEELFHRFPDLQKPQYEELMVDIHDGPYIVFGTLFNRYLVDLVGSSHESLEQAALFLEEMAVAKDERVTDMLTLEVLPALLKAQTTVDSYWPLLGAATRHRLRCLPPRFSRKVQRFHRPSRGTVLLQMKSTLLRVGSRVARHPAIIDF</sequence>
<reference evidence="1 2" key="1">
    <citation type="submission" date="2020-07" db="EMBL/GenBank/DDBJ databases">
        <title>Genomic Encyclopedia of Type Strains, Phase IV (KMG-V): Genome sequencing to study the core and pangenomes of soil and plant-associated prokaryotes.</title>
        <authorList>
            <person name="Whitman W."/>
        </authorList>
    </citation>
    <scope>NUCLEOTIDE SEQUENCE [LARGE SCALE GENOMIC DNA]</scope>
    <source>
        <strain evidence="1 2">M8UP30</strain>
    </source>
</reference>
<gene>
    <name evidence="1" type="ORF">HDF12_003970</name>
</gene>